<protein>
    <submittedName>
        <fullName evidence="2">Uncharacterized protein</fullName>
    </submittedName>
</protein>
<sequence>MEEEETYSAMRNKRNHTQDQGLGGGASCGRAIRSARRRDAIGAQKLVVMGSRGRIIRSAWVRGPARTFPESTSAGAPRGGRGGAMLLGSFGRMWPRPWCGRAKRAGMP</sequence>
<feature type="region of interest" description="Disordered" evidence="1">
    <location>
        <begin position="1"/>
        <end position="28"/>
    </location>
</feature>
<evidence type="ECO:0000313" key="2">
    <source>
        <dbReference type="EMBL" id="MED6223607.1"/>
    </source>
</evidence>
<dbReference type="EMBL" id="JASCZI010272829">
    <property type="protein sequence ID" value="MED6223607.1"/>
    <property type="molecule type" value="Genomic_DNA"/>
</dbReference>
<accession>A0ABU6ZNT9</accession>
<dbReference type="Proteomes" id="UP001341840">
    <property type="component" value="Unassembled WGS sequence"/>
</dbReference>
<keyword evidence="3" id="KW-1185">Reference proteome</keyword>
<proteinExistence type="predicted"/>
<comment type="caution">
    <text evidence="2">The sequence shown here is derived from an EMBL/GenBank/DDBJ whole genome shotgun (WGS) entry which is preliminary data.</text>
</comment>
<reference evidence="2 3" key="1">
    <citation type="journal article" date="2023" name="Plants (Basel)">
        <title>Bridging the Gap: Combining Genomics and Transcriptomics Approaches to Understand Stylosanthes scabra, an Orphan Legume from the Brazilian Caatinga.</title>
        <authorList>
            <person name="Ferreira-Neto J.R.C."/>
            <person name="da Silva M.D."/>
            <person name="Binneck E."/>
            <person name="de Melo N.F."/>
            <person name="da Silva R.H."/>
            <person name="de Melo A.L.T.M."/>
            <person name="Pandolfi V."/>
            <person name="Bustamante F.O."/>
            <person name="Brasileiro-Vidal A.C."/>
            <person name="Benko-Iseppon A.M."/>
        </authorList>
    </citation>
    <scope>NUCLEOTIDE SEQUENCE [LARGE SCALE GENOMIC DNA]</scope>
    <source>
        <tissue evidence="2">Leaves</tissue>
    </source>
</reference>
<name>A0ABU6ZNT9_9FABA</name>
<evidence type="ECO:0000313" key="3">
    <source>
        <dbReference type="Proteomes" id="UP001341840"/>
    </source>
</evidence>
<evidence type="ECO:0000256" key="1">
    <source>
        <dbReference type="SAM" id="MobiDB-lite"/>
    </source>
</evidence>
<gene>
    <name evidence="2" type="ORF">PIB30_075612</name>
</gene>
<organism evidence="2 3">
    <name type="scientific">Stylosanthes scabra</name>
    <dbReference type="NCBI Taxonomy" id="79078"/>
    <lineage>
        <taxon>Eukaryota</taxon>
        <taxon>Viridiplantae</taxon>
        <taxon>Streptophyta</taxon>
        <taxon>Embryophyta</taxon>
        <taxon>Tracheophyta</taxon>
        <taxon>Spermatophyta</taxon>
        <taxon>Magnoliopsida</taxon>
        <taxon>eudicotyledons</taxon>
        <taxon>Gunneridae</taxon>
        <taxon>Pentapetalae</taxon>
        <taxon>rosids</taxon>
        <taxon>fabids</taxon>
        <taxon>Fabales</taxon>
        <taxon>Fabaceae</taxon>
        <taxon>Papilionoideae</taxon>
        <taxon>50 kb inversion clade</taxon>
        <taxon>dalbergioids sensu lato</taxon>
        <taxon>Dalbergieae</taxon>
        <taxon>Pterocarpus clade</taxon>
        <taxon>Stylosanthes</taxon>
    </lineage>
</organism>